<proteinExistence type="predicted"/>
<gene>
    <name evidence="1" type="ORF">VTK73DRAFT_1039</name>
</gene>
<name>A0ABR3VTZ1_9PEZI</name>
<keyword evidence="2" id="KW-1185">Reference proteome</keyword>
<organism evidence="1 2">
    <name type="scientific">Phialemonium thermophilum</name>
    <dbReference type="NCBI Taxonomy" id="223376"/>
    <lineage>
        <taxon>Eukaryota</taxon>
        <taxon>Fungi</taxon>
        <taxon>Dikarya</taxon>
        <taxon>Ascomycota</taxon>
        <taxon>Pezizomycotina</taxon>
        <taxon>Sordariomycetes</taxon>
        <taxon>Sordariomycetidae</taxon>
        <taxon>Cephalothecales</taxon>
        <taxon>Cephalothecaceae</taxon>
        <taxon>Phialemonium</taxon>
    </lineage>
</organism>
<dbReference type="EMBL" id="JAZHXJ010001238">
    <property type="protein sequence ID" value="KAL1845143.1"/>
    <property type="molecule type" value="Genomic_DNA"/>
</dbReference>
<reference evidence="1 2" key="1">
    <citation type="journal article" date="2024" name="Commun. Biol.">
        <title>Comparative genomic analysis of thermophilic fungi reveals convergent evolutionary adaptations and gene losses.</title>
        <authorList>
            <person name="Steindorff A.S."/>
            <person name="Aguilar-Pontes M.V."/>
            <person name="Robinson A.J."/>
            <person name="Andreopoulos B."/>
            <person name="LaButti K."/>
            <person name="Kuo A."/>
            <person name="Mondo S."/>
            <person name="Riley R."/>
            <person name="Otillar R."/>
            <person name="Haridas S."/>
            <person name="Lipzen A."/>
            <person name="Grimwood J."/>
            <person name="Schmutz J."/>
            <person name="Clum A."/>
            <person name="Reid I.D."/>
            <person name="Moisan M.C."/>
            <person name="Butler G."/>
            <person name="Nguyen T.T.M."/>
            <person name="Dewar K."/>
            <person name="Conant G."/>
            <person name="Drula E."/>
            <person name="Henrissat B."/>
            <person name="Hansel C."/>
            <person name="Singer S."/>
            <person name="Hutchinson M.I."/>
            <person name="de Vries R.P."/>
            <person name="Natvig D.O."/>
            <person name="Powell A.J."/>
            <person name="Tsang A."/>
            <person name="Grigoriev I.V."/>
        </authorList>
    </citation>
    <scope>NUCLEOTIDE SEQUENCE [LARGE SCALE GENOMIC DNA]</scope>
    <source>
        <strain evidence="1 2">ATCC 24622</strain>
    </source>
</reference>
<dbReference type="Proteomes" id="UP001586593">
    <property type="component" value="Unassembled WGS sequence"/>
</dbReference>
<evidence type="ECO:0000313" key="2">
    <source>
        <dbReference type="Proteomes" id="UP001586593"/>
    </source>
</evidence>
<protein>
    <submittedName>
        <fullName evidence="1">Uncharacterized protein</fullName>
    </submittedName>
</protein>
<sequence length="218" mass="23357">MYERTCVQEARETAHLMHNVSSEKVLVHDFPWWQMISCLICAGSILLVSSIFTKEPAGPDDPRAEFDAAGLYDDAETCLKVFEALSANSSGARIARDMMRGLKECGIKWSALPPASLCRAKDHSPVTNQVCEGETMVSSQDPEAQPGATFAAVGAFGPAHGLINTPGPMMGPDCGGFVPGDEDTPLPDGVLLTPNHWPAEIVDSMAWSAQFFGAMQNS</sequence>
<dbReference type="CDD" id="cd12148">
    <property type="entry name" value="fungal_TF_MHR"/>
    <property type="match status" value="1"/>
</dbReference>
<comment type="caution">
    <text evidence="1">The sequence shown here is derived from an EMBL/GenBank/DDBJ whole genome shotgun (WGS) entry which is preliminary data.</text>
</comment>
<evidence type="ECO:0000313" key="1">
    <source>
        <dbReference type="EMBL" id="KAL1845143.1"/>
    </source>
</evidence>
<accession>A0ABR3VTZ1</accession>